<dbReference type="PANTHER" id="PTHR45527">
    <property type="entry name" value="NONRIBOSOMAL PEPTIDE SYNTHETASE"/>
    <property type="match status" value="1"/>
</dbReference>
<dbReference type="GO" id="GO:0044550">
    <property type="term" value="P:secondary metabolite biosynthetic process"/>
    <property type="evidence" value="ECO:0007669"/>
    <property type="project" value="TreeGrafter"/>
</dbReference>
<dbReference type="GO" id="GO:0008610">
    <property type="term" value="P:lipid biosynthetic process"/>
    <property type="evidence" value="ECO:0007669"/>
    <property type="project" value="UniProtKB-ARBA"/>
</dbReference>
<dbReference type="InterPro" id="IPR020845">
    <property type="entry name" value="AMP-binding_CS"/>
</dbReference>
<dbReference type="InterPro" id="IPR000873">
    <property type="entry name" value="AMP-dep_synth/lig_dom"/>
</dbReference>
<dbReference type="InterPro" id="IPR020459">
    <property type="entry name" value="AMP-binding"/>
</dbReference>
<dbReference type="Gene3D" id="3.30.300.30">
    <property type="match status" value="1"/>
</dbReference>
<dbReference type="PROSITE" id="PS00455">
    <property type="entry name" value="AMP_BINDING"/>
    <property type="match status" value="1"/>
</dbReference>
<dbReference type="GO" id="GO:0005737">
    <property type="term" value="C:cytoplasm"/>
    <property type="evidence" value="ECO:0007669"/>
    <property type="project" value="TreeGrafter"/>
</dbReference>
<comment type="caution">
    <text evidence="5">The sequence shown here is derived from an EMBL/GenBank/DDBJ whole genome shotgun (WGS) entry which is preliminary data.</text>
</comment>
<dbReference type="AlphaFoldDB" id="A0A8J3Q8U9"/>
<dbReference type="SUPFAM" id="SSF56801">
    <property type="entry name" value="Acetyl-CoA synthetase-like"/>
    <property type="match status" value="1"/>
</dbReference>
<sequence length="878" mass="94798">MIEASPFQHGMWLTERLGIAGSAYRMPLPVVFDGPLDRAAMLRACAAMLIRHPILGCDFDEVDGVLQLRPDGGGHFDYSLVELAPQRHLLRFEAHHLVFDGTSKDILLRDLAKAYAGEQLAPLGFSEPEPGDVALAKHYWAARWREPQEVVLPGLSGQVRTARAGECFDFELAHVKFDVLFAALQALLTRYGNAEPVIAIDLGTRTPATQDAIGLYVNELPVFPGDDLRELYQVRRVPISQAVSGLSPRLAMAPVSISYRRRAPDVTFHGLSAAVDWMAFHGTARNALHVQMVDDGTTIQARLHFDPEAIARPYVEQIAQEYLGEISALADGVPYAGKVSHLAGPRREYPGPQTVHELVTQQAARTPETVAVTGTTGTLTYAELVASAGETAAALRERGIRPGDRVAVRMHRSPDLVAKLLGVWLAGAAYVPIDPDYPASRQSLLLSDAAPAALLTEAGIVQLPGGARNPEDLAYVIYTSGSTGRPKGVQVGHGSVVNLLHCLRDALGAGVWLATASYSFDMSVPELWLPLISGGTVVLAGEQETRDAEKLLKLIRGCAVTHVHVTPSTWQRLLEAGFDEPGVIAIAGAEALPQPLAKRLRGCSAQLWNLYGPTETTVWSTMARLDGATVTIGRPLPNTDLHVLDGQLRAVPIGIAGELCIGGRGLAHGYLDRPALNEERFVPTEWGRLYRTGDRVRLLADGQLEWIGRFDDQIKLRGYRIELGEIQSQLLDYPGVRAAAVVADPELTAYVVGPVEGLKEHLAQALPAYMVPSRFLSLAALPLTPNGKLDRSALAAAPVEQPAGTAFTGLAEQVYQVWSEVLGRSDIGADDSLFDLGGHSLTVTRISSRLRKRGLAVPLHVFFDHPTISGIVAAIEQP</sequence>
<proteinExistence type="predicted"/>
<dbReference type="SUPFAM" id="SSF52777">
    <property type="entry name" value="CoA-dependent acyltransferases"/>
    <property type="match status" value="2"/>
</dbReference>
<dbReference type="Gene3D" id="1.10.1200.10">
    <property type="entry name" value="ACP-like"/>
    <property type="match status" value="1"/>
</dbReference>
<accession>A0A8J3Q8U9</accession>
<dbReference type="GO" id="GO:0003824">
    <property type="term" value="F:catalytic activity"/>
    <property type="evidence" value="ECO:0007669"/>
    <property type="project" value="InterPro"/>
</dbReference>
<dbReference type="InterPro" id="IPR042099">
    <property type="entry name" value="ANL_N_sf"/>
</dbReference>
<keyword evidence="2" id="KW-0596">Phosphopantetheine</keyword>
<dbReference type="Pfam" id="PF00668">
    <property type="entry name" value="Condensation"/>
    <property type="match status" value="1"/>
</dbReference>
<dbReference type="Gene3D" id="3.40.50.12780">
    <property type="entry name" value="N-terminal domain of ligase-like"/>
    <property type="match status" value="1"/>
</dbReference>
<dbReference type="SUPFAM" id="SSF47336">
    <property type="entry name" value="ACP-like"/>
    <property type="match status" value="1"/>
</dbReference>
<organism evidence="5 6">
    <name type="scientific">Rhizocola hellebori</name>
    <dbReference type="NCBI Taxonomy" id="1392758"/>
    <lineage>
        <taxon>Bacteria</taxon>
        <taxon>Bacillati</taxon>
        <taxon>Actinomycetota</taxon>
        <taxon>Actinomycetes</taxon>
        <taxon>Micromonosporales</taxon>
        <taxon>Micromonosporaceae</taxon>
        <taxon>Rhizocola</taxon>
    </lineage>
</organism>
<dbReference type="Pfam" id="PF00501">
    <property type="entry name" value="AMP-binding"/>
    <property type="match status" value="2"/>
</dbReference>
<dbReference type="GO" id="GO:0031177">
    <property type="term" value="F:phosphopantetheine binding"/>
    <property type="evidence" value="ECO:0007669"/>
    <property type="project" value="InterPro"/>
</dbReference>
<dbReference type="SMART" id="SM00823">
    <property type="entry name" value="PKS_PP"/>
    <property type="match status" value="1"/>
</dbReference>
<evidence type="ECO:0000256" key="1">
    <source>
        <dbReference type="ARBA" id="ARBA00001957"/>
    </source>
</evidence>
<evidence type="ECO:0000259" key="4">
    <source>
        <dbReference type="PROSITE" id="PS50075"/>
    </source>
</evidence>
<keyword evidence="3" id="KW-0597">Phosphoprotein</keyword>
<evidence type="ECO:0000256" key="2">
    <source>
        <dbReference type="ARBA" id="ARBA00022450"/>
    </source>
</evidence>
<dbReference type="InterPro" id="IPR045851">
    <property type="entry name" value="AMP-bd_C_sf"/>
</dbReference>
<dbReference type="InterPro" id="IPR023213">
    <property type="entry name" value="CAT-like_dom_sf"/>
</dbReference>
<evidence type="ECO:0000313" key="6">
    <source>
        <dbReference type="Proteomes" id="UP000612899"/>
    </source>
</evidence>
<evidence type="ECO:0000313" key="5">
    <source>
        <dbReference type="EMBL" id="GIH06179.1"/>
    </source>
</evidence>
<evidence type="ECO:0000256" key="3">
    <source>
        <dbReference type="ARBA" id="ARBA00022553"/>
    </source>
</evidence>
<comment type="cofactor">
    <cofactor evidence="1">
        <name>pantetheine 4'-phosphate</name>
        <dbReference type="ChEBI" id="CHEBI:47942"/>
    </cofactor>
</comment>
<dbReference type="PROSITE" id="PS00012">
    <property type="entry name" value="PHOSPHOPANTETHEINE"/>
    <property type="match status" value="1"/>
</dbReference>
<dbReference type="InterPro" id="IPR036736">
    <property type="entry name" value="ACP-like_sf"/>
</dbReference>
<dbReference type="InterPro" id="IPR025110">
    <property type="entry name" value="AMP-bd_C"/>
</dbReference>
<dbReference type="InterPro" id="IPR006162">
    <property type="entry name" value="Ppantetheine_attach_site"/>
</dbReference>
<dbReference type="Pfam" id="PF13193">
    <property type="entry name" value="AMP-binding_C"/>
    <property type="match status" value="1"/>
</dbReference>
<feature type="domain" description="Carrier" evidence="4">
    <location>
        <begin position="805"/>
        <end position="878"/>
    </location>
</feature>
<dbReference type="PROSITE" id="PS50075">
    <property type="entry name" value="CARRIER"/>
    <property type="match status" value="1"/>
</dbReference>
<dbReference type="InterPro" id="IPR020806">
    <property type="entry name" value="PKS_PP-bd"/>
</dbReference>
<dbReference type="Pfam" id="PF00550">
    <property type="entry name" value="PP-binding"/>
    <property type="match status" value="1"/>
</dbReference>
<keyword evidence="6" id="KW-1185">Reference proteome</keyword>
<dbReference type="RefSeq" id="WP_203910003.1">
    <property type="nucleotide sequence ID" value="NZ_BONY01000025.1"/>
</dbReference>
<protein>
    <recommendedName>
        <fullName evidence="4">Carrier domain-containing protein</fullName>
    </recommendedName>
</protein>
<dbReference type="Gene3D" id="3.30.559.10">
    <property type="entry name" value="Chloramphenicol acetyltransferase-like domain"/>
    <property type="match status" value="2"/>
</dbReference>
<name>A0A8J3Q8U9_9ACTN</name>
<dbReference type="EMBL" id="BONY01000025">
    <property type="protein sequence ID" value="GIH06179.1"/>
    <property type="molecule type" value="Genomic_DNA"/>
</dbReference>
<dbReference type="Proteomes" id="UP000612899">
    <property type="component" value="Unassembled WGS sequence"/>
</dbReference>
<dbReference type="PANTHER" id="PTHR45527:SF1">
    <property type="entry name" value="FATTY ACID SYNTHASE"/>
    <property type="match status" value="1"/>
</dbReference>
<dbReference type="InterPro" id="IPR009081">
    <property type="entry name" value="PP-bd_ACP"/>
</dbReference>
<dbReference type="PRINTS" id="PR00154">
    <property type="entry name" value="AMPBINDING"/>
</dbReference>
<reference evidence="5" key="1">
    <citation type="submission" date="2021-01" db="EMBL/GenBank/DDBJ databases">
        <title>Whole genome shotgun sequence of Rhizocola hellebori NBRC 109834.</title>
        <authorList>
            <person name="Komaki H."/>
            <person name="Tamura T."/>
        </authorList>
    </citation>
    <scope>NUCLEOTIDE SEQUENCE</scope>
    <source>
        <strain evidence="5">NBRC 109834</strain>
    </source>
</reference>
<dbReference type="Gene3D" id="3.30.559.30">
    <property type="entry name" value="Nonribosomal peptide synthetase, condensation domain"/>
    <property type="match status" value="1"/>
</dbReference>
<dbReference type="GO" id="GO:0043041">
    <property type="term" value="P:amino acid activation for nonribosomal peptide biosynthetic process"/>
    <property type="evidence" value="ECO:0007669"/>
    <property type="project" value="TreeGrafter"/>
</dbReference>
<dbReference type="InterPro" id="IPR001242">
    <property type="entry name" value="Condensation_dom"/>
</dbReference>
<dbReference type="CDD" id="cd05930">
    <property type="entry name" value="A_NRPS"/>
    <property type="match status" value="1"/>
</dbReference>
<gene>
    <name evidence="5" type="ORF">Rhe02_42460</name>
</gene>